<evidence type="ECO:0000313" key="4">
    <source>
        <dbReference type="Proteomes" id="UP001189429"/>
    </source>
</evidence>
<evidence type="ECO:0008006" key="5">
    <source>
        <dbReference type="Google" id="ProtNLM"/>
    </source>
</evidence>
<dbReference type="EMBL" id="CAUYUJ010004669">
    <property type="protein sequence ID" value="CAK0810478.1"/>
    <property type="molecule type" value="Genomic_DNA"/>
</dbReference>
<feature type="region of interest" description="Disordered" evidence="1">
    <location>
        <begin position="720"/>
        <end position="741"/>
    </location>
</feature>
<reference evidence="3" key="1">
    <citation type="submission" date="2023-10" db="EMBL/GenBank/DDBJ databases">
        <authorList>
            <person name="Chen Y."/>
            <person name="Shah S."/>
            <person name="Dougan E. K."/>
            <person name="Thang M."/>
            <person name="Chan C."/>
        </authorList>
    </citation>
    <scope>NUCLEOTIDE SEQUENCE [LARGE SCALE GENOMIC DNA]</scope>
</reference>
<sequence>MRHRVRAPARSPSYPRLPALPARCRASPNSQPSWPDAVRGTGRGCARPGPPRLRRDAGRQLGGPHAAGRGPAPPRVPEDSPAAPRRLAGNRRRAAGAAAAAVALALVAAAAVWRGGSGAGREAADVAAARLQVETKSRHAKNSKTAQVRPKVAADSVTVATNSAPKEPCVWKGGDCTRSQCCLDGGDHGFQCFQRDGDLSVCAESCAEGVHEEDDTVLYDKSGNTYKPEWTCEKVGKRSEPGCHVFEEKTCPKDRCEWKANKCKLPCADFSDQNTCNGRDECMWHGDTCKDSCWVYGKSKNCTSEENRDRCVQRGDQCVAGCWTYSDKGGCGTGTQCIWRPGGFCEEDECSAPGEDCTETKCCSGARGGGGMTCFKQDEYYATCSKSCSEDGWDCTELGNRTKTDPHCSWAGLDCSQTGMCCNVGFECMVKDEYFTGCVQTFTMVIQKGELTKVQMDLPEGWPADPKFIGGGQLEYEFPKAQDGEELGTDLYCVMAYLPGSYEEGLMEVAKANSASVFACDAYDLFQTWQSTYVDWASEQTTLQNTDVFLNVWEQVKKAGHLWSHSWTVKVDPDCLLVPQRLKWHLEALKVPKKQPIYVKNNDLNASQGNNGFLGAVEIFSREALELYYDWWPNCQETLGVDSGEDGFMKGCMDALGVGYVVDGGGFKPDDDVAVCKQGKWAAYHPMKDQKNYQCCIDIINGIDRETEWGHCPEMPDDWANRTWPGAGPEGHEPRWRKQAQ</sequence>
<keyword evidence="2" id="KW-0472">Membrane</keyword>
<accession>A0ABN9QVW4</accession>
<evidence type="ECO:0000256" key="1">
    <source>
        <dbReference type="SAM" id="MobiDB-lite"/>
    </source>
</evidence>
<feature type="compositionally biased region" description="Basic and acidic residues" evidence="1">
    <location>
        <begin position="730"/>
        <end position="741"/>
    </location>
</feature>
<gene>
    <name evidence="3" type="ORF">PCOR1329_LOCUS15433</name>
</gene>
<keyword evidence="2" id="KW-1133">Transmembrane helix</keyword>
<comment type="caution">
    <text evidence="3">The sequence shown here is derived from an EMBL/GenBank/DDBJ whole genome shotgun (WGS) entry which is preliminary data.</text>
</comment>
<organism evidence="3 4">
    <name type="scientific">Prorocentrum cordatum</name>
    <dbReference type="NCBI Taxonomy" id="2364126"/>
    <lineage>
        <taxon>Eukaryota</taxon>
        <taxon>Sar</taxon>
        <taxon>Alveolata</taxon>
        <taxon>Dinophyceae</taxon>
        <taxon>Prorocentrales</taxon>
        <taxon>Prorocentraceae</taxon>
        <taxon>Prorocentrum</taxon>
    </lineage>
</organism>
<evidence type="ECO:0000313" key="3">
    <source>
        <dbReference type="EMBL" id="CAK0810478.1"/>
    </source>
</evidence>
<feature type="region of interest" description="Disordered" evidence="1">
    <location>
        <begin position="1"/>
        <end position="90"/>
    </location>
</feature>
<feature type="transmembrane region" description="Helical" evidence="2">
    <location>
        <begin position="94"/>
        <end position="113"/>
    </location>
</feature>
<keyword evidence="4" id="KW-1185">Reference proteome</keyword>
<protein>
    <recommendedName>
        <fullName evidence="5">Hexosyltransferase</fullName>
    </recommendedName>
</protein>
<evidence type="ECO:0000256" key="2">
    <source>
        <dbReference type="SAM" id="Phobius"/>
    </source>
</evidence>
<keyword evidence="2" id="KW-0812">Transmembrane</keyword>
<proteinExistence type="predicted"/>
<dbReference type="Proteomes" id="UP001189429">
    <property type="component" value="Unassembled WGS sequence"/>
</dbReference>
<name>A0ABN9QVW4_9DINO</name>